<evidence type="ECO:0000313" key="2">
    <source>
        <dbReference type="Proteomes" id="UP000053424"/>
    </source>
</evidence>
<protein>
    <submittedName>
        <fullName evidence="1">Uncharacterized protein</fullName>
    </submittedName>
</protein>
<name>A0A0C3CC48_HEBCY</name>
<dbReference type="AlphaFoldDB" id="A0A0C3CC48"/>
<organism evidence="1 2">
    <name type="scientific">Hebeloma cylindrosporum</name>
    <dbReference type="NCBI Taxonomy" id="76867"/>
    <lineage>
        <taxon>Eukaryota</taxon>
        <taxon>Fungi</taxon>
        <taxon>Dikarya</taxon>
        <taxon>Basidiomycota</taxon>
        <taxon>Agaricomycotina</taxon>
        <taxon>Agaricomycetes</taxon>
        <taxon>Agaricomycetidae</taxon>
        <taxon>Agaricales</taxon>
        <taxon>Agaricineae</taxon>
        <taxon>Hymenogastraceae</taxon>
        <taxon>Hebeloma</taxon>
    </lineage>
</organism>
<dbReference type="Proteomes" id="UP000053424">
    <property type="component" value="Unassembled WGS sequence"/>
</dbReference>
<dbReference type="HOGENOM" id="CLU_2146165_0_0_1"/>
<gene>
    <name evidence="1" type="ORF">M413DRAFT_445871</name>
</gene>
<reference evidence="1 2" key="1">
    <citation type="submission" date="2014-04" db="EMBL/GenBank/DDBJ databases">
        <authorList>
            <consortium name="DOE Joint Genome Institute"/>
            <person name="Kuo A."/>
            <person name="Gay G."/>
            <person name="Dore J."/>
            <person name="Kohler A."/>
            <person name="Nagy L.G."/>
            <person name="Floudas D."/>
            <person name="Copeland A."/>
            <person name="Barry K.W."/>
            <person name="Cichocki N."/>
            <person name="Veneault-Fourrey C."/>
            <person name="LaButti K."/>
            <person name="Lindquist E.A."/>
            <person name="Lipzen A."/>
            <person name="Lundell T."/>
            <person name="Morin E."/>
            <person name="Murat C."/>
            <person name="Sun H."/>
            <person name="Tunlid A."/>
            <person name="Henrissat B."/>
            <person name="Grigoriev I.V."/>
            <person name="Hibbett D.S."/>
            <person name="Martin F."/>
            <person name="Nordberg H.P."/>
            <person name="Cantor M.N."/>
            <person name="Hua S.X."/>
        </authorList>
    </citation>
    <scope>NUCLEOTIDE SEQUENCE [LARGE SCALE GENOMIC DNA]</scope>
    <source>
        <strain evidence="2">h7</strain>
    </source>
</reference>
<accession>A0A0C3CC48</accession>
<keyword evidence="2" id="KW-1185">Reference proteome</keyword>
<dbReference type="EMBL" id="KN831781">
    <property type="protein sequence ID" value="KIM41171.1"/>
    <property type="molecule type" value="Genomic_DNA"/>
</dbReference>
<sequence length="112" mass="12772">MKKLLFWRGDLVAVKVNPELERIEIVVQSADADLWEAGYGEGVFERCVTLNVSKNSLGWTIIVNKKVTGTSVYRRSGSFFVSLRASETIQHYVPYYINDTTIFEIVLSLSHR</sequence>
<evidence type="ECO:0000313" key="1">
    <source>
        <dbReference type="EMBL" id="KIM41171.1"/>
    </source>
</evidence>
<reference evidence="2" key="2">
    <citation type="submission" date="2015-01" db="EMBL/GenBank/DDBJ databases">
        <title>Evolutionary Origins and Diversification of the Mycorrhizal Mutualists.</title>
        <authorList>
            <consortium name="DOE Joint Genome Institute"/>
            <consortium name="Mycorrhizal Genomics Consortium"/>
            <person name="Kohler A."/>
            <person name="Kuo A."/>
            <person name="Nagy L.G."/>
            <person name="Floudas D."/>
            <person name="Copeland A."/>
            <person name="Barry K.W."/>
            <person name="Cichocki N."/>
            <person name="Veneault-Fourrey C."/>
            <person name="LaButti K."/>
            <person name="Lindquist E.A."/>
            <person name="Lipzen A."/>
            <person name="Lundell T."/>
            <person name="Morin E."/>
            <person name="Murat C."/>
            <person name="Riley R."/>
            <person name="Ohm R."/>
            <person name="Sun H."/>
            <person name="Tunlid A."/>
            <person name="Henrissat B."/>
            <person name="Grigoriev I.V."/>
            <person name="Hibbett D.S."/>
            <person name="Martin F."/>
        </authorList>
    </citation>
    <scope>NUCLEOTIDE SEQUENCE [LARGE SCALE GENOMIC DNA]</scope>
    <source>
        <strain evidence="2">h7</strain>
    </source>
</reference>
<proteinExistence type="predicted"/>